<proteinExistence type="predicted"/>
<dbReference type="GO" id="GO:0000981">
    <property type="term" value="F:DNA-binding transcription factor activity, RNA polymerase II-specific"/>
    <property type="evidence" value="ECO:0007669"/>
    <property type="project" value="InterPro"/>
</dbReference>
<evidence type="ECO:0000256" key="2">
    <source>
        <dbReference type="ARBA" id="ARBA00023155"/>
    </source>
</evidence>
<evidence type="ECO:0000259" key="5">
    <source>
        <dbReference type="PROSITE" id="PS50071"/>
    </source>
</evidence>
<dbReference type="PROSITE" id="PS50071">
    <property type="entry name" value="HOMEOBOX_2"/>
    <property type="match status" value="1"/>
</dbReference>
<keyword evidence="1 4" id="KW-0238">DNA-binding</keyword>
<evidence type="ECO:0000313" key="7">
    <source>
        <dbReference type="Proteomes" id="UP000054560"/>
    </source>
</evidence>
<evidence type="ECO:0000256" key="1">
    <source>
        <dbReference type="ARBA" id="ARBA00023125"/>
    </source>
</evidence>
<dbReference type="InterPro" id="IPR001356">
    <property type="entry name" value="HD"/>
</dbReference>
<evidence type="ECO:0000313" key="6">
    <source>
        <dbReference type="EMBL" id="KNC86410.1"/>
    </source>
</evidence>
<feature type="DNA-binding region" description="Homeobox" evidence="4">
    <location>
        <begin position="165"/>
        <end position="227"/>
    </location>
</feature>
<dbReference type="GeneID" id="25901964"/>
<keyword evidence="3 4" id="KW-0539">Nucleus</keyword>
<organism evidence="6 7">
    <name type="scientific">Sphaeroforma arctica JP610</name>
    <dbReference type="NCBI Taxonomy" id="667725"/>
    <lineage>
        <taxon>Eukaryota</taxon>
        <taxon>Ichthyosporea</taxon>
        <taxon>Ichthyophonida</taxon>
        <taxon>Sphaeroforma</taxon>
    </lineage>
</organism>
<feature type="domain" description="Homeobox" evidence="5">
    <location>
        <begin position="163"/>
        <end position="226"/>
    </location>
</feature>
<dbReference type="InterPro" id="IPR009057">
    <property type="entry name" value="Homeodomain-like_sf"/>
</dbReference>
<dbReference type="InterPro" id="IPR017970">
    <property type="entry name" value="Homeobox_CS"/>
</dbReference>
<dbReference type="PROSITE" id="PS00027">
    <property type="entry name" value="HOMEOBOX_1"/>
    <property type="match status" value="1"/>
</dbReference>
<accession>A0A0L0GBN2</accession>
<dbReference type="Gene3D" id="1.10.10.60">
    <property type="entry name" value="Homeodomain-like"/>
    <property type="match status" value="1"/>
</dbReference>
<keyword evidence="2 4" id="KW-0371">Homeobox</keyword>
<dbReference type="Proteomes" id="UP000054560">
    <property type="component" value="Unassembled WGS sequence"/>
</dbReference>
<dbReference type="GO" id="GO:0005634">
    <property type="term" value="C:nucleus"/>
    <property type="evidence" value="ECO:0007669"/>
    <property type="project" value="UniProtKB-SubCell"/>
</dbReference>
<dbReference type="AlphaFoldDB" id="A0A0L0GBN2"/>
<reference evidence="6 7" key="1">
    <citation type="submission" date="2011-02" db="EMBL/GenBank/DDBJ databases">
        <title>The Genome Sequence of Sphaeroforma arctica JP610.</title>
        <authorList>
            <consortium name="The Broad Institute Genome Sequencing Platform"/>
            <person name="Russ C."/>
            <person name="Cuomo C."/>
            <person name="Young S.K."/>
            <person name="Zeng Q."/>
            <person name="Gargeya S."/>
            <person name="Alvarado L."/>
            <person name="Berlin A."/>
            <person name="Chapman S.B."/>
            <person name="Chen Z."/>
            <person name="Freedman E."/>
            <person name="Gellesch M."/>
            <person name="Goldberg J."/>
            <person name="Griggs A."/>
            <person name="Gujja S."/>
            <person name="Heilman E."/>
            <person name="Heiman D."/>
            <person name="Howarth C."/>
            <person name="Mehta T."/>
            <person name="Neiman D."/>
            <person name="Pearson M."/>
            <person name="Roberts A."/>
            <person name="Saif S."/>
            <person name="Shea T."/>
            <person name="Shenoy N."/>
            <person name="Sisk P."/>
            <person name="Stolte C."/>
            <person name="Sykes S."/>
            <person name="White J."/>
            <person name="Yandava C."/>
            <person name="Burger G."/>
            <person name="Gray M.W."/>
            <person name="Holland P.W.H."/>
            <person name="King N."/>
            <person name="Lang F.B.F."/>
            <person name="Roger A.J."/>
            <person name="Ruiz-Trillo I."/>
            <person name="Haas B."/>
            <person name="Nusbaum C."/>
            <person name="Birren B."/>
        </authorList>
    </citation>
    <scope>NUCLEOTIDE SEQUENCE [LARGE SCALE GENOMIC DNA]</scope>
    <source>
        <strain evidence="6 7">JP610</strain>
    </source>
</reference>
<dbReference type="GO" id="GO:0003677">
    <property type="term" value="F:DNA binding"/>
    <property type="evidence" value="ECO:0007669"/>
    <property type="project" value="UniProtKB-UniRule"/>
</dbReference>
<evidence type="ECO:0000256" key="3">
    <source>
        <dbReference type="ARBA" id="ARBA00023242"/>
    </source>
</evidence>
<protein>
    <recommendedName>
        <fullName evidence="5">Homeobox domain-containing protein</fullName>
    </recommendedName>
</protein>
<dbReference type="EMBL" id="KQ241653">
    <property type="protein sequence ID" value="KNC86410.1"/>
    <property type="molecule type" value="Genomic_DNA"/>
</dbReference>
<evidence type="ECO:0000256" key="4">
    <source>
        <dbReference type="PROSITE-ProRule" id="PRU00108"/>
    </source>
</evidence>
<dbReference type="STRING" id="667725.A0A0L0GBN2"/>
<dbReference type="InterPro" id="IPR050224">
    <property type="entry name" value="TALE_homeobox"/>
</dbReference>
<dbReference type="SUPFAM" id="SSF46689">
    <property type="entry name" value="Homeodomain-like"/>
    <property type="match status" value="1"/>
</dbReference>
<sequence>MTLPMCAGYDVDSSARTLAKRLEDMQSLESPTEDQQTIGNGATLKGSATDLTVLNFKHTLPQLHENNDGWSHVTRCQACVSANTELEPKIKSLSATQYEHFFSEQARQYDELHRQIHQLLELLADGPERNARDSEAKQMLDRIHNLINDSIDEALQKHGTGASTGAKRRRQLPPAAHSILKKWLYENQDCPYPSDEQKQQLAEECQLEIQQIRNWFANTRNRKRHLFAQTKT</sequence>
<dbReference type="InterPro" id="IPR008422">
    <property type="entry name" value="KN_HD"/>
</dbReference>
<comment type="subcellular location">
    <subcellularLocation>
        <location evidence="4">Nucleus</location>
    </subcellularLocation>
</comment>
<dbReference type="eggNOG" id="KOG0773">
    <property type="taxonomic scope" value="Eukaryota"/>
</dbReference>
<dbReference type="SMART" id="SM00389">
    <property type="entry name" value="HOX"/>
    <property type="match status" value="1"/>
</dbReference>
<dbReference type="CDD" id="cd00086">
    <property type="entry name" value="homeodomain"/>
    <property type="match status" value="1"/>
</dbReference>
<name>A0A0L0GBN2_9EUKA</name>
<dbReference type="OrthoDB" id="10056939at2759"/>
<dbReference type="Pfam" id="PF05920">
    <property type="entry name" value="Homeobox_KN"/>
    <property type="match status" value="1"/>
</dbReference>
<dbReference type="PANTHER" id="PTHR11850">
    <property type="entry name" value="HOMEOBOX PROTEIN TRANSCRIPTION FACTORS"/>
    <property type="match status" value="1"/>
</dbReference>
<keyword evidence="7" id="KW-1185">Reference proteome</keyword>
<dbReference type="RefSeq" id="XP_014160312.1">
    <property type="nucleotide sequence ID" value="XM_014304837.1"/>
</dbReference>
<gene>
    <name evidence="6" type="ORF">SARC_01460</name>
</gene>